<dbReference type="EMBL" id="CP016076">
    <property type="protein sequence ID" value="APU14920.1"/>
    <property type="molecule type" value="Genomic_DNA"/>
</dbReference>
<feature type="compositionally biased region" description="Low complexity" evidence="1">
    <location>
        <begin position="54"/>
        <end position="65"/>
    </location>
</feature>
<evidence type="ECO:0000313" key="2">
    <source>
        <dbReference type="EMBL" id="APU14920.1"/>
    </source>
</evidence>
<feature type="region of interest" description="Disordered" evidence="1">
    <location>
        <begin position="1"/>
        <end position="93"/>
    </location>
</feature>
<keyword evidence="3" id="KW-1185">Reference proteome</keyword>
<name>A0AAC9LEM8_9PSEU</name>
<evidence type="ECO:0000256" key="1">
    <source>
        <dbReference type="SAM" id="MobiDB-lite"/>
    </source>
</evidence>
<feature type="compositionally biased region" description="Basic and acidic residues" evidence="1">
    <location>
        <begin position="68"/>
        <end position="79"/>
    </location>
</feature>
<accession>A0AAC9LEM8</accession>
<proteinExistence type="predicted"/>
<protein>
    <submittedName>
        <fullName evidence="2">Uncharacterized protein</fullName>
    </submittedName>
</protein>
<gene>
    <name evidence="2" type="ORF">UA74_14310</name>
</gene>
<reference evidence="3" key="1">
    <citation type="submission" date="2016-06" db="EMBL/GenBank/DDBJ databases">
        <title>Complete genome sequence of Actinoalloteichus fjordicus DSM 46855 (=ADI127-17), type strain of the new species Actinoalloteichus fjordicus.</title>
        <authorList>
            <person name="Ruckert C."/>
            <person name="Nouioui I."/>
            <person name="Willmese J."/>
            <person name="van Wezel G."/>
            <person name="Klenk H.-P."/>
            <person name="Kalinowski J."/>
            <person name="Zotchev S.B."/>
        </authorList>
    </citation>
    <scope>NUCLEOTIDE SEQUENCE [LARGE SCALE GENOMIC DNA]</scope>
    <source>
        <strain evidence="3">ADI127-7</strain>
    </source>
</reference>
<evidence type="ECO:0000313" key="3">
    <source>
        <dbReference type="Proteomes" id="UP000185511"/>
    </source>
</evidence>
<dbReference type="KEGG" id="acad:UA74_14310"/>
<organism evidence="2 3">
    <name type="scientific">Actinoalloteichus fjordicus</name>
    <dbReference type="NCBI Taxonomy" id="1612552"/>
    <lineage>
        <taxon>Bacteria</taxon>
        <taxon>Bacillati</taxon>
        <taxon>Actinomycetota</taxon>
        <taxon>Actinomycetes</taxon>
        <taxon>Pseudonocardiales</taxon>
        <taxon>Pseudonocardiaceae</taxon>
        <taxon>Actinoalloteichus</taxon>
    </lineage>
</organism>
<dbReference type="Proteomes" id="UP000185511">
    <property type="component" value="Chromosome"/>
</dbReference>
<dbReference type="AlphaFoldDB" id="A0AAC9LEM8"/>
<sequence length="93" mass="10064">MPRLFPDASNEATPETAPGTPERRAPGAGCLRPVRRADARRGATSTDPRRGSARRGSAGITAARSAPRRTDTPPPRQRDAAGTTPLHHRDRYR</sequence>